<dbReference type="EMBL" id="FQZY01000033">
    <property type="protein sequence ID" value="SHK17926.1"/>
    <property type="molecule type" value="Genomic_DNA"/>
</dbReference>
<accession>A0A1M6QCN2</accession>
<dbReference type="InterPro" id="IPR037481">
    <property type="entry name" value="LacX"/>
</dbReference>
<name>A0A1M6QCN2_9FIRM</name>
<gene>
    <name evidence="1" type="ORF">SAMN02745243_02389</name>
</gene>
<organism evidence="1 2">
    <name type="scientific">Hespellia stercorisuis DSM 15480</name>
    <dbReference type="NCBI Taxonomy" id="1121950"/>
    <lineage>
        <taxon>Bacteria</taxon>
        <taxon>Bacillati</taxon>
        <taxon>Bacillota</taxon>
        <taxon>Clostridia</taxon>
        <taxon>Lachnospirales</taxon>
        <taxon>Lachnospiraceae</taxon>
        <taxon>Hespellia</taxon>
    </lineage>
</organism>
<dbReference type="CDD" id="cd09024">
    <property type="entry name" value="Aldose_epim_lacX"/>
    <property type="match status" value="1"/>
</dbReference>
<dbReference type="GO" id="GO:0005975">
    <property type="term" value="P:carbohydrate metabolic process"/>
    <property type="evidence" value="ECO:0007669"/>
    <property type="project" value="InterPro"/>
</dbReference>
<dbReference type="InterPro" id="IPR011013">
    <property type="entry name" value="Gal_mutarotase_sf_dom"/>
</dbReference>
<dbReference type="Gene3D" id="2.70.98.10">
    <property type="match status" value="1"/>
</dbReference>
<dbReference type="RefSeq" id="WP_073110728.1">
    <property type="nucleotide sequence ID" value="NZ_FQZY01000033.1"/>
</dbReference>
<sequence>MRRTIENATLLVEIADDGAELSRIYDKVNDREIIWNGDAAYWGRHAPVLFPNVGKNFANKYIHQGTEYATKQHGFARDTAFTCAAQTGYSVTHEMKSTEETRKYFPFDFLLRITHTLEENRLSVSWNIVNTGKEEMHFTIGGHPAFQFENIEDTKDWYKLKFPGKDALVYRLLDTETGTAREKLYELKLEKESCALSDEMFEKDALIFDGGQISDVILCRKDGTALVEMTCPGFPNFGIWSVQGAPFVCLEPWMGRCDDYGFAGEISTKPGIISLFAGEVFEKSYTIKIW</sequence>
<dbReference type="STRING" id="1121950.SAMN02745243_02389"/>
<keyword evidence="2" id="KW-1185">Reference proteome</keyword>
<dbReference type="GO" id="GO:0016853">
    <property type="term" value="F:isomerase activity"/>
    <property type="evidence" value="ECO:0007669"/>
    <property type="project" value="InterPro"/>
</dbReference>
<evidence type="ECO:0000313" key="2">
    <source>
        <dbReference type="Proteomes" id="UP000184301"/>
    </source>
</evidence>
<dbReference type="OrthoDB" id="9795355at2"/>
<dbReference type="InterPro" id="IPR008183">
    <property type="entry name" value="Aldose_1/G6P_1-epimerase"/>
</dbReference>
<proteinExistence type="predicted"/>
<dbReference type="InterPro" id="IPR014718">
    <property type="entry name" value="GH-type_carb-bd"/>
</dbReference>
<reference evidence="1 2" key="1">
    <citation type="submission" date="2016-11" db="EMBL/GenBank/DDBJ databases">
        <authorList>
            <person name="Jaros S."/>
            <person name="Januszkiewicz K."/>
            <person name="Wedrychowicz H."/>
        </authorList>
    </citation>
    <scope>NUCLEOTIDE SEQUENCE [LARGE SCALE GENOMIC DNA]</scope>
    <source>
        <strain evidence="1 2">DSM 15480</strain>
    </source>
</reference>
<dbReference type="Pfam" id="PF01263">
    <property type="entry name" value="Aldose_epim"/>
    <property type="match status" value="1"/>
</dbReference>
<evidence type="ECO:0000313" key="1">
    <source>
        <dbReference type="EMBL" id="SHK17926.1"/>
    </source>
</evidence>
<dbReference type="PANTHER" id="PTHR11122:SF13">
    <property type="entry name" value="GLUCOSE-6-PHOSPHATE 1-EPIMERASE"/>
    <property type="match status" value="1"/>
</dbReference>
<dbReference type="PANTHER" id="PTHR11122">
    <property type="entry name" value="APOSPORY-ASSOCIATED PROTEIN C-RELATED"/>
    <property type="match status" value="1"/>
</dbReference>
<dbReference type="SUPFAM" id="SSF74650">
    <property type="entry name" value="Galactose mutarotase-like"/>
    <property type="match status" value="1"/>
</dbReference>
<protein>
    <submittedName>
        <fullName evidence="1">Galactose mutarotase</fullName>
    </submittedName>
</protein>
<dbReference type="Proteomes" id="UP000184301">
    <property type="component" value="Unassembled WGS sequence"/>
</dbReference>
<dbReference type="AlphaFoldDB" id="A0A1M6QCN2"/>
<dbReference type="GO" id="GO:0030246">
    <property type="term" value="F:carbohydrate binding"/>
    <property type="evidence" value="ECO:0007669"/>
    <property type="project" value="InterPro"/>
</dbReference>